<dbReference type="GO" id="GO:0003700">
    <property type="term" value="F:DNA-binding transcription factor activity"/>
    <property type="evidence" value="ECO:0007669"/>
    <property type="project" value="TreeGrafter"/>
</dbReference>
<evidence type="ECO:0000313" key="4">
    <source>
        <dbReference type="EMBL" id="ALG84765.1"/>
    </source>
</evidence>
<accession>A0A0N9NH67</accession>
<dbReference type="EMBL" id="CP011853">
    <property type="protein sequence ID" value="ALG84765.1"/>
    <property type="molecule type" value="Genomic_DNA"/>
</dbReference>
<dbReference type="STRING" id="1136941.ACH46_09985"/>
<dbReference type="AlphaFoldDB" id="A0A0N9NH67"/>
<dbReference type="PANTHER" id="PTHR30055">
    <property type="entry name" value="HTH-TYPE TRANSCRIPTIONAL REGULATOR RUTR"/>
    <property type="match status" value="1"/>
</dbReference>
<feature type="domain" description="HTH tetR-type" evidence="3">
    <location>
        <begin position="13"/>
        <end position="73"/>
    </location>
</feature>
<dbReference type="SUPFAM" id="SSF48498">
    <property type="entry name" value="Tetracyclin repressor-like, C-terminal domain"/>
    <property type="match status" value="1"/>
</dbReference>
<dbReference type="InterPro" id="IPR050109">
    <property type="entry name" value="HTH-type_TetR-like_transc_reg"/>
</dbReference>
<dbReference type="PROSITE" id="PS01081">
    <property type="entry name" value="HTH_TETR_1"/>
    <property type="match status" value="1"/>
</dbReference>
<name>A0A0N9NH67_9ACTN</name>
<dbReference type="PROSITE" id="PS50977">
    <property type="entry name" value="HTH_TETR_2"/>
    <property type="match status" value="1"/>
</dbReference>
<evidence type="ECO:0000313" key="5">
    <source>
        <dbReference type="Proteomes" id="UP000063789"/>
    </source>
</evidence>
<organism evidence="4 5">
    <name type="scientific">Gordonia phthalatica</name>
    <dbReference type="NCBI Taxonomy" id="1136941"/>
    <lineage>
        <taxon>Bacteria</taxon>
        <taxon>Bacillati</taxon>
        <taxon>Actinomycetota</taxon>
        <taxon>Actinomycetes</taxon>
        <taxon>Mycobacteriales</taxon>
        <taxon>Gordoniaceae</taxon>
        <taxon>Gordonia</taxon>
    </lineage>
</organism>
<dbReference type="Gene3D" id="1.10.10.60">
    <property type="entry name" value="Homeodomain-like"/>
    <property type="match status" value="1"/>
</dbReference>
<proteinExistence type="predicted"/>
<dbReference type="InterPro" id="IPR009057">
    <property type="entry name" value="Homeodomain-like_sf"/>
</dbReference>
<sequence>MPKPTIRTSGRHDLILEQLLDAAETLFARQGVAGTSLSELAEAVGLTRTGVYHYVKGKDELLEHLVRGFTMETAERLTELAAQADRPAADRLREGVASMARRIAEHPRRFRLLVTSEDAFPEPIAKQHRAARRSTLDAMISLVDQAKAEGGTRPVDTRLTAFALLGATNWMAFWYRPDQVGDLTPQQAADALAAIALDGVLSERAEGADSLQGALDLLREDVDRLSLFVDRTPD</sequence>
<dbReference type="PRINTS" id="PR00455">
    <property type="entry name" value="HTHTETR"/>
</dbReference>
<evidence type="ECO:0000259" key="3">
    <source>
        <dbReference type="PROSITE" id="PS50977"/>
    </source>
</evidence>
<dbReference type="Pfam" id="PF00440">
    <property type="entry name" value="TetR_N"/>
    <property type="match status" value="1"/>
</dbReference>
<dbReference type="InterPro" id="IPR041490">
    <property type="entry name" value="KstR2_TetR_C"/>
</dbReference>
<dbReference type="SUPFAM" id="SSF46689">
    <property type="entry name" value="Homeodomain-like"/>
    <property type="match status" value="1"/>
</dbReference>
<dbReference type="KEGG" id="goq:ACH46_09985"/>
<feature type="DNA-binding region" description="H-T-H motif" evidence="2">
    <location>
        <begin position="36"/>
        <end position="55"/>
    </location>
</feature>
<dbReference type="Proteomes" id="UP000063789">
    <property type="component" value="Chromosome"/>
</dbReference>
<evidence type="ECO:0000256" key="1">
    <source>
        <dbReference type="ARBA" id="ARBA00023125"/>
    </source>
</evidence>
<dbReference type="Gene3D" id="1.10.357.10">
    <property type="entry name" value="Tetracycline Repressor, domain 2"/>
    <property type="match status" value="1"/>
</dbReference>
<dbReference type="PANTHER" id="PTHR30055:SF153">
    <property type="entry name" value="HTH-TYPE TRANSCRIPTIONAL REPRESSOR RV3405C"/>
    <property type="match status" value="1"/>
</dbReference>
<dbReference type="PATRIC" id="fig|1136941.3.peg.2028"/>
<dbReference type="InterPro" id="IPR023772">
    <property type="entry name" value="DNA-bd_HTH_TetR-type_CS"/>
</dbReference>
<keyword evidence="1 2" id="KW-0238">DNA-binding</keyword>
<keyword evidence="5" id="KW-1185">Reference proteome</keyword>
<gene>
    <name evidence="4" type="ORF">ACH46_09985</name>
</gene>
<dbReference type="RefSeq" id="WP_062392759.1">
    <property type="nucleotide sequence ID" value="NZ_CP011853.1"/>
</dbReference>
<reference evidence="5" key="1">
    <citation type="submission" date="2015-06" db="EMBL/GenBank/DDBJ databases">
        <title>Complete genome sequence and metabolic analysis of phthalate degradation pathway in Gordonia sp. QH-11.</title>
        <authorList>
            <person name="Jin D."/>
            <person name="Kong X."/>
            <person name="Bai Z."/>
        </authorList>
    </citation>
    <scope>NUCLEOTIDE SEQUENCE [LARGE SCALE GENOMIC DNA]</scope>
    <source>
        <strain evidence="5">QH-11</strain>
    </source>
</reference>
<dbReference type="Pfam" id="PF17932">
    <property type="entry name" value="TetR_C_24"/>
    <property type="match status" value="1"/>
</dbReference>
<dbReference type="GO" id="GO:0000976">
    <property type="term" value="F:transcription cis-regulatory region binding"/>
    <property type="evidence" value="ECO:0007669"/>
    <property type="project" value="TreeGrafter"/>
</dbReference>
<reference evidence="4 5" key="2">
    <citation type="journal article" date="2017" name="Int. J. Syst. Evol. Microbiol.">
        <title>Gordonia phthalatica sp. nov., a di-n-butyl phthalate-degrading bacterium isolated from activated sludge.</title>
        <authorList>
            <person name="Jin D."/>
            <person name="Kong X."/>
            <person name="Jia M."/>
            <person name="Yu X."/>
            <person name="Wang X."/>
            <person name="Zhuang X."/>
            <person name="Deng Y."/>
            <person name="Bai Z."/>
        </authorList>
    </citation>
    <scope>NUCLEOTIDE SEQUENCE [LARGE SCALE GENOMIC DNA]</scope>
    <source>
        <strain evidence="4 5">QH-11</strain>
    </source>
</reference>
<dbReference type="InterPro" id="IPR036271">
    <property type="entry name" value="Tet_transcr_reg_TetR-rel_C_sf"/>
</dbReference>
<protein>
    <recommendedName>
        <fullName evidence="3">HTH tetR-type domain-containing protein</fullName>
    </recommendedName>
</protein>
<dbReference type="InterPro" id="IPR001647">
    <property type="entry name" value="HTH_TetR"/>
</dbReference>
<evidence type="ECO:0000256" key="2">
    <source>
        <dbReference type="PROSITE-ProRule" id="PRU00335"/>
    </source>
</evidence>